<dbReference type="OrthoDB" id="4187876at2759"/>
<sequence length="267" mass="29503">MSEAFKESSLALTCIDIVLAQENITLCDKKFSSFCNVIEFIDNSRSTLPQDEYVKIREAACHSMAALKGLSVEGFAVFCDLFHEDADWNQFKKRMECQILSVKTLAATPVTTTNGSNGPGSSPVTSPGTTNPSTTTTTTTRIAEARAATNTLRRNDKFFMNARARVASLWGKIGADLVANGAQTFVCSMQTIATEHPRWSDAVHHFNQAIFWRITNPSRISAVEIRTCDVLYVTKNWVGKTPVPLTEEQLQRVGCRLDEKGLITRGQ</sequence>
<keyword evidence="3" id="KW-1185">Reference proteome</keyword>
<evidence type="ECO:0000313" key="2">
    <source>
        <dbReference type="EMBL" id="PGH18217.1"/>
    </source>
</evidence>
<feature type="region of interest" description="Disordered" evidence="1">
    <location>
        <begin position="110"/>
        <end position="139"/>
    </location>
</feature>
<accession>A0A2B7YC97</accession>
<protein>
    <submittedName>
        <fullName evidence="2">Uncharacterized protein</fullName>
    </submittedName>
</protein>
<reference evidence="2 3" key="1">
    <citation type="submission" date="2017-10" db="EMBL/GenBank/DDBJ databases">
        <title>Comparative genomics in systemic dimorphic fungi from Ajellomycetaceae.</title>
        <authorList>
            <person name="Munoz J.F."/>
            <person name="Mcewen J.G."/>
            <person name="Clay O.K."/>
            <person name="Cuomo C.A."/>
        </authorList>
    </citation>
    <scope>NUCLEOTIDE SEQUENCE [LARGE SCALE GENOMIC DNA]</scope>
    <source>
        <strain evidence="2 3">UAMH5409</strain>
    </source>
</reference>
<dbReference type="EMBL" id="PDNB01000005">
    <property type="protein sequence ID" value="PGH18217.1"/>
    <property type="molecule type" value="Genomic_DNA"/>
</dbReference>
<name>A0A2B7YC97_9EURO</name>
<gene>
    <name evidence="2" type="ORF">AJ79_00555</name>
</gene>
<organism evidence="2 3">
    <name type="scientific">Helicocarpus griseus UAMH5409</name>
    <dbReference type="NCBI Taxonomy" id="1447875"/>
    <lineage>
        <taxon>Eukaryota</taxon>
        <taxon>Fungi</taxon>
        <taxon>Dikarya</taxon>
        <taxon>Ascomycota</taxon>
        <taxon>Pezizomycotina</taxon>
        <taxon>Eurotiomycetes</taxon>
        <taxon>Eurotiomycetidae</taxon>
        <taxon>Onygenales</taxon>
        <taxon>Ajellomycetaceae</taxon>
        <taxon>Helicocarpus</taxon>
    </lineage>
</organism>
<evidence type="ECO:0000256" key="1">
    <source>
        <dbReference type="SAM" id="MobiDB-lite"/>
    </source>
</evidence>
<evidence type="ECO:0000313" key="3">
    <source>
        <dbReference type="Proteomes" id="UP000223968"/>
    </source>
</evidence>
<dbReference type="Proteomes" id="UP000223968">
    <property type="component" value="Unassembled WGS sequence"/>
</dbReference>
<proteinExistence type="predicted"/>
<dbReference type="AlphaFoldDB" id="A0A2B7YC97"/>
<comment type="caution">
    <text evidence="2">The sequence shown here is derived from an EMBL/GenBank/DDBJ whole genome shotgun (WGS) entry which is preliminary data.</text>
</comment>